<keyword evidence="2" id="KW-1185">Reference proteome</keyword>
<reference evidence="2" key="1">
    <citation type="submission" date="2016-11" db="EMBL/GenBank/DDBJ databases">
        <authorList>
            <person name="Varghese N."/>
            <person name="Submissions S."/>
        </authorList>
    </citation>
    <scope>NUCLEOTIDE SEQUENCE [LARGE SCALE GENOMIC DNA]</scope>
    <source>
        <strain evidence="2">DSM 44671</strain>
    </source>
</reference>
<protein>
    <submittedName>
        <fullName evidence="1">Uncharacterized protein</fullName>
    </submittedName>
</protein>
<sequence length="112" mass="12223">MPAIDLYRVVRADDTHDLKAGQVVEVVRNAGPEMLDDVIRGWVGQLTAQAVLSAGTTIAVHGDTATIRQPRQPEPDLTLGAGDWLVHTRTRLLVVTDDAFHEGFRSLLRSPS</sequence>
<dbReference type="STRING" id="546364.SAMN04489730_0158"/>
<evidence type="ECO:0000313" key="1">
    <source>
        <dbReference type="EMBL" id="SFW13380.1"/>
    </source>
</evidence>
<evidence type="ECO:0000313" key="2">
    <source>
        <dbReference type="Proteomes" id="UP000182740"/>
    </source>
</evidence>
<accession>A0A1K1LR88</accession>
<dbReference type="RefSeq" id="WP_072474412.1">
    <property type="nucleotide sequence ID" value="NZ_FPJG01000002.1"/>
</dbReference>
<gene>
    <name evidence="1" type="ORF">SAMN04489730_0158</name>
</gene>
<proteinExistence type="predicted"/>
<dbReference type="Proteomes" id="UP000182740">
    <property type="component" value="Unassembled WGS sequence"/>
</dbReference>
<organism evidence="1 2">
    <name type="scientific">Amycolatopsis australiensis</name>
    <dbReference type="NCBI Taxonomy" id="546364"/>
    <lineage>
        <taxon>Bacteria</taxon>
        <taxon>Bacillati</taxon>
        <taxon>Actinomycetota</taxon>
        <taxon>Actinomycetes</taxon>
        <taxon>Pseudonocardiales</taxon>
        <taxon>Pseudonocardiaceae</taxon>
        <taxon>Amycolatopsis</taxon>
    </lineage>
</organism>
<name>A0A1K1LR88_9PSEU</name>
<dbReference type="AlphaFoldDB" id="A0A1K1LR88"/>
<dbReference type="EMBL" id="FPJG01000002">
    <property type="protein sequence ID" value="SFW13380.1"/>
    <property type="molecule type" value="Genomic_DNA"/>
</dbReference>